<evidence type="ECO:0000313" key="2">
    <source>
        <dbReference type="Proteomes" id="UP001437386"/>
    </source>
</evidence>
<sequence length="85" mass="10391">MTGFQKDILRVAITRLFNEQAVQVTKTEYPHIFRFDLCGSQFDNDFHLKIHWFDFEDETQNYFDGFFHTLEEAKECFDKYCKEYL</sequence>
<reference evidence="1 2" key="1">
    <citation type="submission" date="2024-04" db="EMBL/GenBank/DDBJ databases">
        <authorList>
            <person name="Wojcicki M."/>
            <person name="Srednicka P."/>
            <person name="Shymialevich D."/>
            <person name="Sokolowska B."/>
        </authorList>
    </citation>
    <scope>NUCLEOTIDE SEQUENCE [LARGE SCALE GENOMIC DNA]</scope>
</reference>
<dbReference type="Proteomes" id="UP001437386">
    <property type="component" value="Segment"/>
</dbReference>
<evidence type="ECO:0000313" key="1">
    <source>
        <dbReference type="EMBL" id="XAG95916.1"/>
    </source>
</evidence>
<keyword evidence="2" id="KW-1185">Reference proteome</keyword>
<name>A0AAX4Q535_9CAUD</name>
<dbReference type="EMBL" id="PP579741">
    <property type="protein sequence ID" value="XAG95916.1"/>
    <property type="molecule type" value="Genomic_DNA"/>
</dbReference>
<proteinExistence type="predicted"/>
<gene>
    <name evidence="1" type="ORF">U7154_000149</name>
</gene>
<accession>A0AAX4Q535</accession>
<protein>
    <submittedName>
        <fullName evidence="1">Uncharacterized protein</fullName>
    </submittedName>
</protein>
<organism evidence="1 2">
    <name type="scientific">Enterobacter phage KKP_3711</name>
    <dbReference type="NCBI Taxonomy" id="3109398"/>
    <lineage>
        <taxon>Viruses</taxon>
        <taxon>Duplodnaviria</taxon>
        <taxon>Heunggongvirae</taxon>
        <taxon>Uroviricota</taxon>
        <taxon>Caudoviricetes</taxon>
        <taxon>Demerecviridae</taxon>
        <taxon>Markadamsvirinae</taxon>
    </lineage>
</organism>